<dbReference type="EMBL" id="FN649760">
    <property type="protein sequence ID" value="CBJ32991.1"/>
    <property type="molecule type" value="Genomic_DNA"/>
</dbReference>
<dbReference type="SUPFAM" id="SSF53335">
    <property type="entry name" value="S-adenosyl-L-methionine-dependent methyltransferases"/>
    <property type="match status" value="1"/>
</dbReference>
<dbReference type="eggNOG" id="KOG1122">
    <property type="taxonomic scope" value="Eukaryota"/>
</dbReference>
<dbReference type="OrthoDB" id="427002at2759"/>
<feature type="binding site" evidence="9">
    <location>
        <begin position="466"/>
        <end position="472"/>
    </location>
    <ligand>
        <name>S-adenosyl-L-methionine</name>
        <dbReference type="ChEBI" id="CHEBI:59789"/>
    </ligand>
</feature>
<keyword evidence="7 9" id="KW-0694">RNA-binding</keyword>
<dbReference type="InterPro" id="IPR029063">
    <property type="entry name" value="SAM-dependent_MTases_sf"/>
</dbReference>
<feature type="binding site" evidence="9">
    <location>
        <position position="532"/>
    </location>
    <ligand>
        <name>S-adenosyl-L-methionine</name>
        <dbReference type="ChEBI" id="CHEBI:59789"/>
    </ligand>
</feature>
<dbReference type="InterPro" id="IPR001678">
    <property type="entry name" value="MeTrfase_RsmB-F_NOP2_dom"/>
</dbReference>
<dbReference type="GO" id="GO:0003723">
    <property type="term" value="F:RNA binding"/>
    <property type="evidence" value="ECO:0007669"/>
    <property type="project" value="UniProtKB-UniRule"/>
</dbReference>
<evidence type="ECO:0000256" key="10">
    <source>
        <dbReference type="SAM" id="MobiDB-lite"/>
    </source>
</evidence>
<gene>
    <name evidence="12" type="ORF">Esi_0400_0012</name>
</gene>
<feature type="compositionally biased region" description="Acidic residues" evidence="10">
    <location>
        <begin position="294"/>
        <end position="307"/>
    </location>
</feature>
<evidence type="ECO:0000256" key="1">
    <source>
        <dbReference type="ARBA" id="ARBA00004604"/>
    </source>
</evidence>
<feature type="binding site" evidence="9">
    <location>
        <position position="490"/>
    </location>
    <ligand>
        <name>S-adenosyl-L-methionine</name>
        <dbReference type="ChEBI" id="CHEBI:59789"/>
    </ligand>
</feature>
<proteinExistence type="inferred from homology"/>
<dbReference type="GO" id="GO:0070475">
    <property type="term" value="P:rRNA base methylation"/>
    <property type="evidence" value="ECO:0007669"/>
    <property type="project" value="TreeGrafter"/>
</dbReference>
<dbReference type="Gene3D" id="3.40.50.150">
    <property type="entry name" value="Vaccinia Virus protein VP39"/>
    <property type="match status" value="1"/>
</dbReference>
<dbReference type="AlphaFoldDB" id="D7G0G2"/>
<accession>D7G0G2</accession>
<sequence>MPAKRRPTPTKAEGSSDNAKNGVKKAAAAAAKSPPPSAGKKKKAPPPIAAAAHTSREKGKGAFLGKGGVLTLGGKTSGGGRGKGGGRGSNSSPGRGGHGGPKKGRGGAAGGHGAATATKAATAVEGSNASSEEDGESEDGGELDEMEESSEDGSEEEEEAEQVTGAKAKANKSKHGGGKRQEEDSSEGEESEQELQSFMEAFPGMSSDEEEGEDGTGLGGAGMVSDGSSSDDAGSDSDEDEEDGGLMDIERQSKALDKKAARMQAELRDEAKEGLERDVLEGREALGLVPAGEGDGEEGEEGQEEEVVPPQVLKERIESVIEVLSQFQEKRDPALSRADYLERLAKDLKEYYGFLRELVDMFLLMFSPAECVEFLEASDKPRPLVIRANTLKTRRKDLAEALIKRGVSLEPVAKWSKVGLKITESQIPIGATPEYLAGHYMLQSAASMCPVMALAPQQGERVLDMSAAPGGKSTYIAQLMRNTGVVIANDLRPQRQRATVANLHRLGVRNALVCCHDGRKIPFKGVDRVLLDAPCSGLGVISRDQSVKIQRTTKDILRSSHLQKELLCAAVDAVSAKSATGGVIVYSTCSVSVAENEQLQTGITV</sequence>
<keyword evidence="4 9" id="KW-0489">Methyltransferase</keyword>
<evidence type="ECO:0000259" key="11">
    <source>
        <dbReference type="PROSITE" id="PS51686"/>
    </source>
</evidence>
<dbReference type="PANTHER" id="PTHR22807">
    <property type="entry name" value="NOP2 YEAST -RELATED NOL1/NOP2/FMU SUN DOMAIN-CONTAINING"/>
    <property type="match status" value="1"/>
</dbReference>
<comment type="similarity">
    <text evidence="2 9">Belongs to the class I-like SAM-binding methyltransferase superfamily. RsmB/NOP family.</text>
</comment>
<dbReference type="PRINTS" id="PR02008">
    <property type="entry name" value="RCMTFAMILY"/>
</dbReference>
<evidence type="ECO:0000313" key="13">
    <source>
        <dbReference type="Proteomes" id="UP000002630"/>
    </source>
</evidence>
<dbReference type="GO" id="GO:0009383">
    <property type="term" value="F:rRNA (cytosine-C5-)-methyltransferase activity"/>
    <property type="evidence" value="ECO:0007669"/>
    <property type="project" value="TreeGrafter"/>
</dbReference>
<feature type="compositionally biased region" description="Low complexity" evidence="10">
    <location>
        <begin position="114"/>
        <end position="130"/>
    </location>
</feature>
<feature type="compositionally biased region" description="Acidic residues" evidence="10">
    <location>
        <begin position="131"/>
        <end position="161"/>
    </location>
</feature>
<dbReference type="Gene3D" id="3.30.70.1170">
    <property type="entry name" value="Sun protein, domain 3"/>
    <property type="match status" value="1"/>
</dbReference>
<dbReference type="InterPro" id="IPR018314">
    <property type="entry name" value="RsmB/NOL1/NOP2-like_CS"/>
</dbReference>
<feature type="compositionally biased region" description="Acidic residues" evidence="10">
    <location>
        <begin position="233"/>
        <end position="245"/>
    </location>
</feature>
<feature type="compositionally biased region" description="Basic residues" evidence="10">
    <location>
        <begin position="169"/>
        <end position="178"/>
    </location>
</feature>
<evidence type="ECO:0000313" key="12">
    <source>
        <dbReference type="EMBL" id="CBJ32991.1"/>
    </source>
</evidence>
<evidence type="ECO:0000256" key="3">
    <source>
        <dbReference type="ARBA" id="ARBA00022517"/>
    </source>
</evidence>
<dbReference type="GO" id="GO:0005730">
    <property type="term" value="C:nucleolus"/>
    <property type="evidence" value="ECO:0007669"/>
    <property type="project" value="UniProtKB-SubCell"/>
</dbReference>
<keyword evidence="5 9" id="KW-0808">Transferase</keyword>
<feature type="active site" description="Nucleophile" evidence="9">
    <location>
        <position position="589"/>
    </location>
</feature>
<comment type="subcellular location">
    <subcellularLocation>
        <location evidence="1">Nucleus</location>
        <location evidence="1">Nucleolus</location>
    </subcellularLocation>
</comment>
<feature type="compositionally biased region" description="Basic and acidic residues" evidence="10">
    <location>
        <begin position="248"/>
        <end position="284"/>
    </location>
</feature>
<evidence type="ECO:0000256" key="5">
    <source>
        <dbReference type="ARBA" id="ARBA00022679"/>
    </source>
</evidence>
<keyword evidence="3" id="KW-0690">Ribosome biogenesis</keyword>
<feature type="compositionally biased region" description="Low complexity" evidence="10">
    <location>
        <begin position="223"/>
        <end position="232"/>
    </location>
</feature>
<evidence type="ECO:0000256" key="4">
    <source>
        <dbReference type="ARBA" id="ARBA00022603"/>
    </source>
</evidence>
<dbReference type="PROSITE" id="PS51686">
    <property type="entry name" value="SAM_MT_RSMB_NOP"/>
    <property type="match status" value="1"/>
</dbReference>
<evidence type="ECO:0000256" key="2">
    <source>
        <dbReference type="ARBA" id="ARBA00007494"/>
    </source>
</evidence>
<dbReference type="InterPro" id="IPR011023">
    <property type="entry name" value="Nop2p"/>
</dbReference>
<dbReference type="GO" id="GO:0000470">
    <property type="term" value="P:maturation of LSU-rRNA"/>
    <property type="evidence" value="ECO:0007669"/>
    <property type="project" value="TreeGrafter"/>
</dbReference>
<feature type="compositionally biased region" description="Acidic residues" evidence="10">
    <location>
        <begin position="184"/>
        <end position="193"/>
    </location>
</feature>
<evidence type="ECO:0000256" key="6">
    <source>
        <dbReference type="ARBA" id="ARBA00022691"/>
    </source>
</evidence>
<dbReference type="InParanoid" id="D7G0G2"/>
<feature type="region of interest" description="Disordered" evidence="10">
    <location>
        <begin position="1"/>
        <end position="308"/>
    </location>
</feature>
<organism evidence="12 13">
    <name type="scientific">Ectocarpus siliculosus</name>
    <name type="common">Brown alga</name>
    <name type="synonym">Conferva siliculosa</name>
    <dbReference type="NCBI Taxonomy" id="2880"/>
    <lineage>
        <taxon>Eukaryota</taxon>
        <taxon>Sar</taxon>
        <taxon>Stramenopiles</taxon>
        <taxon>Ochrophyta</taxon>
        <taxon>PX clade</taxon>
        <taxon>Phaeophyceae</taxon>
        <taxon>Ectocarpales</taxon>
        <taxon>Ectocarpaceae</taxon>
        <taxon>Ectocarpus</taxon>
    </lineage>
</organism>
<dbReference type="PRINTS" id="PR02012">
    <property type="entry name" value="RCMTNOP2"/>
</dbReference>
<dbReference type="InterPro" id="IPR049560">
    <property type="entry name" value="MeTrfase_RsmB-F_NOP2_cat"/>
</dbReference>
<keyword evidence="6 9" id="KW-0949">S-adenosyl-L-methionine</keyword>
<keyword evidence="8" id="KW-0539">Nucleus</keyword>
<dbReference type="FunFam" id="3.30.70.1170:FF:000001">
    <property type="entry name" value="Ribosomal RNA methyltransferase Nop2"/>
    <property type="match status" value="1"/>
</dbReference>
<comment type="caution">
    <text evidence="9">Lacks conserved residue(s) required for the propagation of feature annotation.</text>
</comment>
<evidence type="ECO:0000256" key="7">
    <source>
        <dbReference type="ARBA" id="ARBA00022884"/>
    </source>
</evidence>
<dbReference type="Pfam" id="PF01189">
    <property type="entry name" value="Methyltr_RsmB-F"/>
    <property type="match status" value="1"/>
</dbReference>
<feature type="compositionally biased region" description="Gly residues" evidence="10">
    <location>
        <begin position="62"/>
        <end position="99"/>
    </location>
</feature>
<protein>
    <recommendedName>
        <fullName evidence="11">SAM-dependent MTase RsmB/NOP-type domain-containing protein</fullName>
    </recommendedName>
</protein>
<name>D7G0G2_ECTSI</name>
<dbReference type="NCBIfam" id="TIGR00446">
    <property type="entry name" value="nop2p"/>
    <property type="match status" value="1"/>
</dbReference>
<dbReference type="STRING" id="2880.D7G0G2"/>
<keyword evidence="13" id="KW-1185">Reference proteome</keyword>
<dbReference type="Proteomes" id="UP000002630">
    <property type="component" value="Unassembled WGS sequence"/>
</dbReference>
<dbReference type="PROSITE" id="PS01153">
    <property type="entry name" value="NOL1_NOP2_SUN"/>
    <property type="match status" value="1"/>
</dbReference>
<evidence type="ECO:0000256" key="8">
    <source>
        <dbReference type="ARBA" id="ARBA00023242"/>
    </source>
</evidence>
<dbReference type="PANTHER" id="PTHR22807:SF30">
    <property type="entry name" value="28S RRNA (CYTOSINE(4447)-C(5))-METHYLTRANSFERASE-RELATED"/>
    <property type="match status" value="1"/>
</dbReference>
<evidence type="ECO:0000256" key="9">
    <source>
        <dbReference type="PROSITE-ProRule" id="PRU01023"/>
    </source>
</evidence>
<dbReference type="InterPro" id="IPR023267">
    <property type="entry name" value="RCMT"/>
</dbReference>
<reference evidence="12 13" key="1">
    <citation type="journal article" date="2010" name="Nature">
        <title>The Ectocarpus genome and the independent evolution of multicellularity in brown algae.</title>
        <authorList>
            <person name="Cock J.M."/>
            <person name="Sterck L."/>
            <person name="Rouze P."/>
            <person name="Scornet D."/>
            <person name="Allen A.E."/>
            <person name="Amoutzias G."/>
            <person name="Anthouard V."/>
            <person name="Artiguenave F."/>
            <person name="Aury J.M."/>
            <person name="Badger J.H."/>
            <person name="Beszteri B."/>
            <person name="Billiau K."/>
            <person name="Bonnet E."/>
            <person name="Bothwell J.H."/>
            <person name="Bowler C."/>
            <person name="Boyen C."/>
            <person name="Brownlee C."/>
            <person name="Carrano C.J."/>
            <person name="Charrier B."/>
            <person name="Cho G.Y."/>
            <person name="Coelho S.M."/>
            <person name="Collen J."/>
            <person name="Corre E."/>
            <person name="Da Silva C."/>
            <person name="Delage L."/>
            <person name="Delaroque N."/>
            <person name="Dittami S.M."/>
            <person name="Doulbeau S."/>
            <person name="Elias M."/>
            <person name="Farnham G."/>
            <person name="Gachon C.M."/>
            <person name="Gschloessl B."/>
            <person name="Heesch S."/>
            <person name="Jabbari K."/>
            <person name="Jubin C."/>
            <person name="Kawai H."/>
            <person name="Kimura K."/>
            <person name="Kloareg B."/>
            <person name="Kupper F.C."/>
            <person name="Lang D."/>
            <person name="Le Bail A."/>
            <person name="Leblanc C."/>
            <person name="Lerouge P."/>
            <person name="Lohr M."/>
            <person name="Lopez P.J."/>
            <person name="Martens C."/>
            <person name="Maumus F."/>
            <person name="Michel G."/>
            <person name="Miranda-Saavedra D."/>
            <person name="Morales J."/>
            <person name="Moreau H."/>
            <person name="Motomura T."/>
            <person name="Nagasato C."/>
            <person name="Napoli C.A."/>
            <person name="Nelson D.R."/>
            <person name="Nyvall-Collen P."/>
            <person name="Peters A.F."/>
            <person name="Pommier C."/>
            <person name="Potin P."/>
            <person name="Poulain J."/>
            <person name="Quesneville H."/>
            <person name="Read B."/>
            <person name="Rensing S.A."/>
            <person name="Ritter A."/>
            <person name="Rousvoal S."/>
            <person name="Samanta M."/>
            <person name="Samson G."/>
            <person name="Schroeder D.C."/>
            <person name="Segurens B."/>
            <person name="Strittmatter M."/>
            <person name="Tonon T."/>
            <person name="Tregear J.W."/>
            <person name="Valentin K."/>
            <person name="von Dassow P."/>
            <person name="Yamagishi T."/>
            <person name="Van de Peer Y."/>
            <person name="Wincker P."/>
        </authorList>
    </citation>
    <scope>NUCLEOTIDE SEQUENCE [LARGE SCALE GENOMIC DNA]</scope>
    <source>
        <strain evidence="13">Ec32 / CCAP1310/4</strain>
    </source>
</reference>
<dbReference type="InterPro" id="IPR023273">
    <property type="entry name" value="RCMT_NOP2"/>
</dbReference>
<feature type="domain" description="SAM-dependent MTase RsmB/NOP-type" evidence="11">
    <location>
        <begin position="374"/>
        <end position="605"/>
    </location>
</feature>